<evidence type="ECO:0000259" key="1">
    <source>
        <dbReference type="Pfam" id="PF09994"/>
    </source>
</evidence>
<reference evidence="2 3" key="1">
    <citation type="submission" date="2024-03" db="EMBL/GenBank/DDBJ databases">
        <title>Actinomycetospora sp. OC33-EN06, a novel actinomycete isolated from wild orchid (Aerides multiflora).</title>
        <authorList>
            <person name="Suriyachadkun C."/>
        </authorList>
    </citation>
    <scope>NUCLEOTIDE SEQUENCE [LARGE SCALE GENOMIC DNA]</scope>
    <source>
        <strain evidence="2 3">OC33-EN06</strain>
    </source>
</reference>
<comment type="caution">
    <text evidence="2">The sequence shown here is derived from an EMBL/GenBank/DDBJ whole genome shotgun (WGS) entry which is preliminary data.</text>
</comment>
<dbReference type="Gene3D" id="2.60.120.430">
    <property type="entry name" value="Galactose-binding lectin"/>
    <property type="match status" value="1"/>
</dbReference>
<dbReference type="InterPro" id="IPR029058">
    <property type="entry name" value="AB_hydrolase_fold"/>
</dbReference>
<organism evidence="2 3">
    <name type="scientific">Actinomycetospora aeridis</name>
    <dbReference type="NCBI Taxonomy" id="3129231"/>
    <lineage>
        <taxon>Bacteria</taxon>
        <taxon>Bacillati</taxon>
        <taxon>Actinomycetota</taxon>
        <taxon>Actinomycetes</taxon>
        <taxon>Pseudonocardiales</taxon>
        <taxon>Pseudonocardiaceae</taxon>
        <taxon>Actinomycetospora</taxon>
    </lineage>
</organism>
<dbReference type="Pfam" id="PF09994">
    <property type="entry name" value="T6SS_Tle1-like_cat"/>
    <property type="match status" value="1"/>
</dbReference>
<dbReference type="PANTHER" id="PTHR33840:SF1">
    <property type="entry name" value="TLE1 PHOSPHOLIPASE DOMAIN-CONTAINING PROTEIN"/>
    <property type="match status" value="1"/>
</dbReference>
<dbReference type="Proteomes" id="UP001370100">
    <property type="component" value="Unassembled WGS sequence"/>
</dbReference>
<gene>
    <name evidence="2" type="ORF">WCD41_22300</name>
</gene>
<evidence type="ECO:0000313" key="2">
    <source>
        <dbReference type="EMBL" id="MEJ2889207.1"/>
    </source>
</evidence>
<protein>
    <submittedName>
        <fullName evidence="2">DUF2235 domain-containing protein</fullName>
    </submittedName>
</protein>
<accession>A0ABU8NBC7</accession>
<feature type="domain" description="T6SS Phospholipase effector Tle1-like catalytic" evidence="1">
    <location>
        <begin position="2"/>
        <end position="262"/>
    </location>
</feature>
<sequence>MRRLVVCCDGTWSTPDLASVTNVRRLRNALAEVDADGHPQLAFYASGAGTTGGVVARLRGGALGDDLDDRILEAYRWLATTYRPGDEIALFGFSRGAYTVRSLAGMVRWCGLLDTAGLDGPEITRRVARLYREGYRGRRAHGPPLEGALAHRPEEPDVPITFVGVWDTVGALGIPDHLGWLEHGDPGRYTFHDVGLDPRIPHARHAVAVDERRGPFAPTLWSDPAPGQDTAQVWFPGGHLDVGGGHEDRGLADVTLRWMLDEAERVTPLRFRTAARAQIHPDPLAVAHDDNRHQLAPLTSLVFDDLVARATGFVWRPEPRAVPLVDPARRRPDVDDAVYTRQAEVPITSGPYRPTRVVERGAPVVVAVAADVPWNDTGLYLRPGDHVLAAAGRWTDDTWSCGPAGGDVGPAPAQLPEAALGLGLRLVATATRARPRPAWAFPGLVRRPELARMRLVAVIADGGPGGHQVVDVGAGPVRVTVRTGGYLYAWANDAWSSYDDNDGAVELSVRRA</sequence>
<dbReference type="InterPro" id="IPR018712">
    <property type="entry name" value="Tle1-like_cat"/>
</dbReference>
<proteinExistence type="predicted"/>
<dbReference type="SUPFAM" id="SSF53474">
    <property type="entry name" value="alpha/beta-Hydrolases"/>
    <property type="match status" value="1"/>
</dbReference>
<evidence type="ECO:0000313" key="3">
    <source>
        <dbReference type="Proteomes" id="UP001370100"/>
    </source>
</evidence>
<dbReference type="EMBL" id="JBBEGL010000006">
    <property type="protein sequence ID" value="MEJ2889207.1"/>
    <property type="molecule type" value="Genomic_DNA"/>
</dbReference>
<dbReference type="RefSeq" id="WP_337716538.1">
    <property type="nucleotide sequence ID" value="NZ_JBBEGL010000006.1"/>
</dbReference>
<dbReference type="PANTHER" id="PTHR33840">
    <property type="match status" value="1"/>
</dbReference>
<name>A0ABU8NBC7_9PSEU</name>
<keyword evidence="3" id="KW-1185">Reference proteome</keyword>